<dbReference type="PANTHER" id="PTHR47966">
    <property type="entry name" value="BETA-SITE APP-CLEAVING ENZYME, ISOFORM A-RELATED"/>
    <property type="match status" value="1"/>
</dbReference>
<dbReference type="SUPFAM" id="SSF50630">
    <property type="entry name" value="Acid proteases"/>
    <property type="match status" value="1"/>
</dbReference>
<keyword evidence="6" id="KW-1185">Reference proteome</keyword>
<feature type="domain" description="Peptidase A1" evidence="4">
    <location>
        <begin position="70"/>
        <end position="392"/>
    </location>
</feature>
<dbReference type="Pfam" id="PF00026">
    <property type="entry name" value="Asp"/>
    <property type="match status" value="1"/>
</dbReference>
<sequence>MLAPTILLFLSTSAQALTIPLYNASGAEFSLRQRPVITGFRTYANGGQHGSIDAIPANPFGDASFPDAIFVETLEIGTPPRKINLQMDTGSWQLWTYDTDCTSDDSNIKFYVPSASDTSKQIEHSSWSAGYGNGAFMKNLSSIYTDTVKFGTVSLQNQAIGRPQEACSTAKGQVTQGLIGLGYGSWPNAHPPQNTFFTDLAPTLKMPLFTVSLNYRNPGFYDFGFVDKRKYSGPLRYFPVPTLPTQSLWGVNATGYAVGDNQSLKPFDGGNLPTFIDSGGAFIFLPPKYCDEYYAQASFAEPANVDINHNGNPMATHIFPCSETLPDLVIAVGDYQTTIPGLLLQGSQYNATSKCTHIAMQEDGRFFLLGGADFITSVRFESDSQWRRVDTLIGGFVWSPLSSDHVRGVSERAKRWTFGGSSAKAHSAVIRRRSEEQLI</sequence>
<dbReference type="EMBL" id="CAJPDS010000114">
    <property type="protein sequence ID" value="CAF9938516.1"/>
    <property type="molecule type" value="Genomic_DNA"/>
</dbReference>
<dbReference type="GO" id="GO:0006508">
    <property type="term" value="P:proteolysis"/>
    <property type="evidence" value="ECO:0007669"/>
    <property type="project" value="InterPro"/>
</dbReference>
<dbReference type="Proteomes" id="UP000664521">
    <property type="component" value="Unassembled WGS sequence"/>
</dbReference>
<dbReference type="PRINTS" id="PR00792">
    <property type="entry name" value="PEPSIN"/>
</dbReference>
<feature type="active site" evidence="2">
    <location>
        <position position="88"/>
    </location>
</feature>
<feature type="active site" evidence="2">
    <location>
        <position position="277"/>
    </location>
</feature>
<keyword evidence="3" id="KW-0732">Signal</keyword>
<keyword evidence="5" id="KW-0675">Receptor</keyword>
<dbReference type="AlphaFoldDB" id="A0A8H3J0N5"/>
<gene>
    <name evidence="5" type="primary">PEP1_1</name>
    <name evidence="5" type="ORF">HETSPECPRED_001101</name>
</gene>
<comment type="caution">
    <text evidence="5">The sequence shown here is derived from an EMBL/GenBank/DDBJ whole genome shotgun (WGS) entry which is preliminary data.</text>
</comment>
<accession>A0A8H3J0N5</accession>
<dbReference type="OrthoDB" id="2747330at2759"/>
<evidence type="ECO:0000256" key="1">
    <source>
        <dbReference type="ARBA" id="ARBA00007447"/>
    </source>
</evidence>
<evidence type="ECO:0000313" key="5">
    <source>
        <dbReference type="EMBL" id="CAF9938516.1"/>
    </source>
</evidence>
<proteinExistence type="inferred from homology"/>
<keyword evidence="5" id="KW-0472">Membrane</keyword>
<dbReference type="InterPro" id="IPR033121">
    <property type="entry name" value="PEPTIDASE_A1"/>
</dbReference>
<evidence type="ECO:0000313" key="6">
    <source>
        <dbReference type="Proteomes" id="UP000664521"/>
    </source>
</evidence>
<dbReference type="PROSITE" id="PS51767">
    <property type="entry name" value="PEPTIDASE_A1"/>
    <property type="match status" value="1"/>
</dbReference>
<reference evidence="5" key="1">
    <citation type="submission" date="2021-03" db="EMBL/GenBank/DDBJ databases">
        <authorList>
            <person name="Tagirdzhanova G."/>
        </authorList>
    </citation>
    <scope>NUCLEOTIDE SEQUENCE</scope>
</reference>
<dbReference type="GO" id="GO:0004190">
    <property type="term" value="F:aspartic-type endopeptidase activity"/>
    <property type="evidence" value="ECO:0007669"/>
    <property type="project" value="InterPro"/>
</dbReference>
<dbReference type="InterPro" id="IPR001461">
    <property type="entry name" value="Aspartic_peptidase_A1"/>
</dbReference>
<evidence type="ECO:0000256" key="2">
    <source>
        <dbReference type="PIRSR" id="PIRSR601461-1"/>
    </source>
</evidence>
<keyword evidence="5" id="KW-0812">Transmembrane</keyword>
<comment type="similarity">
    <text evidence="1">Belongs to the peptidase A1 family.</text>
</comment>
<evidence type="ECO:0000259" key="4">
    <source>
        <dbReference type="PROSITE" id="PS51767"/>
    </source>
</evidence>
<dbReference type="PANTHER" id="PTHR47966:SF2">
    <property type="entry name" value="ASPERGILLOPEPSIN-1-RELATED"/>
    <property type="match status" value="1"/>
</dbReference>
<evidence type="ECO:0000256" key="3">
    <source>
        <dbReference type="SAM" id="SignalP"/>
    </source>
</evidence>
<feature type="signal peptide" evidence="3">
    <location>
        <begin position="1"/>
        <end position="16"/>
    </location>
</feature>
<dbReference type="InterPro" id="IPR021109">
    <property type="entry name" value="Peptidase_aspartic_dom_sf"/>
</dbReference>
<dbReference type="Gene3D" id="2.40.70.10">
    <property type="entry name" value="Acid Proteases"/>
    <property type="match status" value="2"/>
</dbReference>
<feature type="chain" id="PRO_5034703355" evidence="3">
    <location>
        <begin position="17"/>
        <end position="439"/>
    </location>
</feature>
<name>A0A8H3J0N5_9LECA</name>
<protein>
    <submittedName>
        <fullName evidence="5">Type I transmembrane sorting receptor</fullName>
    </submittedName>
</protein>
<organism evidence="5 6">
    <name type="scientific">Heterodermia speciosa</name>
    <dbReference type="NCBI Taxonomy" id="116794"/>
    <lineage>
        <taxon>Eukaryota</taxon>
        <taxon>Fungi</taxon>
        <taxon>Dikarya</taxon>
        <taxon>Ascomycota</taxon>
        <taxon>Pezizomycotina</taxon>
        <taxon>Lecanoromycetes</taxon>
        <taxon>OSLEUM clade</taxon>
        <taxon>Lecanoromycetidae</taxon>
        <taxon>Caliciales</taxon>
        <taxon>Physciaceae</taxon>
        <taxon>Heterodermia</taxon>
    </lineage>
</organism>